<accession>A0A6I7TZ77</accession>
<dbReference type="EMBL" id="NILF01000002">
    <property type="protein sequence ID" value="TWL45635.1"/>
    <property type="molecule type" value="Genomic_DNA"/>
</dbReference>
<evidence type="ECO:0000313" key="4">
    <source>
        <dbReference type="Proteomes" id="UP000429980"/>
    </source>
</evidence>
<name>A0A6I7TZ77_9BACI</name>
<gene>
    <name evidence="1" type="ORF">B4121_0999</name>
    <name evidence="2" type="ORF">CHCC15381_4482</name>
</gene>
<dbReference type="Proteomes" id="UP000429980">
    <property type="component" value="Unassembled WGS sequence"/>
</dbReference>
<proteinExistence type="predicted"/>
<sequence>MQQRRYSALLQFIKNPLRLSAADAIFWTMIKTTIKHGL</sequence>
<reference evidence="1 3" key="1">
    <citation type="journal article" date="2016" name="Front. Microbiol.">
        <title>High-Level Heat Resistance of Spores of Bacillus amyloliquefaciens and Bacillus licheniformis Results from the Presence of a spoVA Operon in a Tn1546 Transposon.</title>
        <authorList>
            <person name="Berendsen E.M."/>
            <person name="Koning R.A."/>
            <person name="Boekhorst J."/>
            <person name="de Jong A."/>
            <person name="Kuipers O.P."/>
            <person name="Wells-Bennik M.H."/>
        </authorList>
    </citation>
    <scope>NUCLEOTIDE SEQUENCE [LARGE SCALE GENOMIC DNA]</scope>
    <source>
        <strain evidence="1 3">B4121</strain>
    </source>
</reference>
<dbReference type="Proteomes" id="UP000185604">
    <property type="component" value="Unassembled WGS sequence"/>
</dbReference>
<comment type="caution">
    <text evidence="1">The sequence shown here is derived from an EMBL/GenBank/DDBJ whole genome shotgun (WGS) entry which is preliminary data.</text>
</comment>
<reference evidence="2 4" key="2">
    <citation type="submission" date="2019-06" db="EMBL/GenBank/DDBJ databases">
        <title>Genome sequence analysis of &gt;100 Bacillus licheniformis strains suggests intrinsic resistance to this species.</title>
        <authorList>
            <person name="Wels M."/>
            <person name="Siezen R.J."/>
            <person name="Johansen E."/>
            <person name="Stuer-Lauridsen B."/>
            <person name="Bjerre K."/>
            <person name="Nielsen B.K.K."/>
        </authorList>
    </citation>
    <scope>NUCLEOTIDE SEQUENCE [LARGE SCALE GENOMIC DNA]</scope>
    <source>
        <strain evidence="2 4">BAC-15381</strain>
    </source>
</reference>
<evidence type="ECO:0000313" key="1">
    <source>
        <dbReference type="EMBL" id="OLF96788.1"/>
    </source>
</evidence>
<organism evidence="1 3">
    <name type="scientific">Bacillus paralicheniformis</name>
    <dbReference type="NCBI Taxonomy" id="1648923"/>
    <lineage>
        <taxon>Bacteria</taxon>
        <taxon>Bacillati</taxon>
        <taxon>Bacillota</taxon>
        <taxon>Bacilli</taxon>
        <taxon>Bacillales</taxon>
        <taxon>Bacillaceae</taxon>
        <taxon>Bacillus</taxon>
    </lineage>
</organism>
<keyword evidence="4" id="KW-1185">Reference proteome</keyword>
<protein>
    <submittedName>
        <fullName evidence="1">Uncharacterized protein</fullName>
    </submittedName>
</protein>
<evidence type="ECO:0000313" key="2">
    <source>
        <dbReference type="EMBL" id="TWL45635.1"/>
    </source>
</evidence>
<evidence type="ECO:0000313" key="3">
    <source>
        <dbReference type="Proteomes" id="UP000185604"/>
    </source>
</evidence>
<dbReference type="AlphaFoldDB" id="A0A6I7TZ77"/>
<dbReference type="EMBL" id="LKPO01000004">
    <property type="protein sequence ID" value="OLF96788.1"/>
    <property type="molecule type" value="Genomic_DNA"/>
</dbReference>